<evidence type="ECO:0000313" key="2">
    <source>
        <dbReference type="EMBL" id="KIJ29613.1"/>
    </source>
</evidence>
<keyword evidence="3" id="KW-1185">Reference proteome</keyword>
<reference evidence="2 3" key="1">
    <citation type="submission" date="2014-06" db="EMBL/GenBank/DDBJ databases">
        <title>Evolutionary Origins and Diversification of the Mycorrhizal Mutualists.</title>
        <authorList>
            <consortium name="DOE Joint Genome Institute"/>
            <consortium name="Mycorrhizal Genomics Consortium"/>
            <person name="Kohler A."/>
            <person name="Kuo A."/>
            <person name="Nagy L.G."/>
            <person name="Floudas D."/>
            <person name="Copeland A."/>
            <person name="Barry K.W."/>
            <person name="Cichocki N."/>
            <person name="Veneault-Fourrey C."/>
            <person name="LaButti K."/>
            <person name="Lindquist E.A."/>
            <person name="Lipzen A."/>
            <person name="Lundell T."/>
            <person name="Morin E."/>
            <person name="Murat C."/>
            <person name="Riley R."/>
            <person name="Ohm R."/>
            <person name="Sun H."/>
            <person name="Tunlid A."/>
            <person name="Henrissat B."/>
            <person name="Grigoriev I.V."/>
            <person name="Hibbett D.S."/>
            <person name="Martin F."/>
        </authorList>
    </citation>
    <scope>NUCLEOTIDE SEQUENCE [LARGE SCALE GENOMIC DNA]</scope>
    <source>
        <strain evidence="2 3">SS14</strain>
    </source>
</reference>
<evidence type="ECO:0000313" key="3">
    <source>
        <dbReference type="Proteomes" id="UP000054279"/>
    </source>
</evidence>
<accession>A0A0C9TJ36</accession>
<dbReference type="Proteomes" id="UP000054279">
    <property type="component" value="Unassembled WGS sequence"/>
</dbReference>
<sequence>MNIAGADHLVFVTYLNKLLLHAYQNRPHPGVAPHGYVKWARFHQNPASVDEINVSNNMNSLPEFDWQTIVGPNNAHNNNVAKPVPNPERNERSRMAGSFQGTHRPLRPQLPIVHSHTTVAEVVGDGVEDITEINSGASEPYLNDPTGCIPAIDIICSFIANMFNGDPNTISASQVDSNSQAVPGPGPSTVANTNAAALKTADKALEDDIYMEESNTDKEHEKE</sequence>
<organism evidence="2 3">
    <name type="scientific">Sphaerobolus stellatus (strain SS14)</name>
    <dbReference type="NCBI Taxonomy" id="990650"/>
    <lineage>
        <taxon>Eukaryota</taxon>
        <taxon>Fungi</taxon>
        <taxon>Dikarya</taxon>
        <taxon>Basidiomycota</taxon>
        <taxon>Agaricomycotina</taxon>
        <taxon>Agaricomycetes</taxon>
        <taxon>Phallomycetidae</taxon>
        <taxon>Geastrales</taxon>
        <taxon>Sphaerobolaceae</taxon>
        <taxon>Sphaerobolus</taxon>
    </lineage>
</organism>
<dbReference type="HOGENOM" id="CLU_1240804_0_0_1"/>
<protein>
    <submittedName>
        <fullName evidence="2">Uncharacterized protein</fullName>
    </submittedName>
</protein>
<dbReference type="EMBL" id="KN837279">
    <property type="protein sequence ID" value="KIJ29613.1"/>
    <property type="molecule type" value="Genomic_DNA"/>
</dbReference>
<feature type="region of interest" description="Disordered" evidence="1">
    <location>
        <begin position="204"/>
        <end position="223"/>
    </location>
</feature>
<dbReference type="AlphaFoldDB" id="A0A0C9TJ36"/>
<gene>
    <name evidence="2" type="ORF">M422DRAFT_268957</name>
</gene>
<proteinExistence type="predicted"/>
<evidence type="ECO:0000256" key="1">
    <source>
        <dbReference type="SAM" id="MobiDB-lite"/>
    </source>
</evidence>
<feature type="region of interest" description="Disordered" evidence="1">
    <location>
        <begin position="75"/>
        <end position="106"/>
    </location>
</feature>
<name>A0A0C9TJ36_SPHS4</name>